<evidence type="ECO:0000313" key="1">
    <source>
        <dbReference type="EMBL" id="MXQ54527.1"/>
    </source>
</evidence>
<name>A0A6I4VSG8_9BACL</name>
<protein>
    <submittedName>
        <fullName evidence="1">Uncharacterized protein</fullName>
    </submittedName>
</protein>
<sequence length="115" mass="13232">MRVEIYPSSVGAGFLMEIKQSSFTYFLKGASFLPSELKFSPQQGSGTFQFGQRHSTQMYTLSELTLSGLEVRKVRNRVIYDIHSLTFYKEADSPHTISIGYLMEQEKTTRKKPYM</sequence>
<proteinExistence type="predicted"/>
<comment type="caution">
    <text evidence="1">The sequence shown here is derived from an EMBL/GenBank/DDBJ whole genome shotgun (WGS) entry which is preliminary data.</text>
</comment>
<dbReference type="AlphaFoldDB" id="A0A6I4VSG8"/>
<gene>
    <name evidence="1" type="ORF">GSM42_12545</name>
</gene>
<keyword evidence="2" id="KW-1185">Reference proteome</keyword>
<evidence type="ECO:0000313" key="2">
    <source>
        <dbReference type="Proteomes" id="UP000430692"/>
    </source>
</evidence>
<dbReference type="RefSeq" id="WP_160801885.1">
    <property type="nucleotide sequence ID" value="NZ_WUUL01000008.1"/>
</dbReference>
<dbReference type="Proteomes" id="UP000430692">
    <property type="component" value="Unassembled WGS sequence"/>
</dbReference>
<organism evidence="1 2">
    <name type="scientific">Shimazuella alba</name>
    <dbReference type="NCBI Taxonomy" id="2690964"/>
    <lineage>
        <taxon>Bacteria</taxon>
        <taxon>Bacillati</taxon>
        <taxon>Bacillota</taxon>
        <taxon>Bacilli</taxon>
        <taxon>Bacillales</taxon>
        <taxon>Thermoactinomycetaceae</taxon>
        <taxon>Shimazuella</taxon>
    </lineage>
</organism>
<accession>A0A6I4VSG8</accession>
<reference evidence="1 2" key="1">
    <citation type="submission" date="2019-12" db="EMBL/GenBank/DDBJ databases">
        <title>Whole-genome analyses of novel actinobacteria.</title>
        <authorList>
            <person name="Sahin N."/>
            <person name="Saygin H."/>
        </authorList>
    </citation>
    <scope>NUCLEOTIDE SEQUENCE [LARGE SCALE GENOMIC DNA]</scope>
    <source>
        <strain evidence="1 2">KC615</strain>
    </source>
</reference>
<dbReference type="EMBL" id="WUUL01000008">
    <property type="protein sequence ID" value="MXQ54527.1"/>
    <property type="molecule type" value="Genomic_DNA"/>
</dbReference>